<evidence type="ECO:0000313" key="1">
    <source>
        <dbReference type="EMBL" id="MEP0946603.1"/>
    </source>
</evidence>
<dbReference type="PANTHER" id="PTHR31687:SF3">
    <property type="entry name" value="PROTEIN URG3"/>
    <property type="match status" value="1"/>
</dbReference>
<accession>A0ABV0K1E4</accession>
<evidence type="ECO:0000313" key="2">
    <source>
        <dbReference type="Proteomes" id="UP001482513"/>
    </source>
</evidence>
<keyword evidence="2" id="KW-1185">Reference proteome</keyword>
<gene>
    <name evidence="1" type="ORF">NC992_06945</name>
</gene>
<sequence>MVADSDGMVGGAHPTAAEAAIAYLQSPQAIRDRTRVLFTLAEQDQLQHFRYHPEALPATAAYVLDVMQQQYPDGEIPFHSRWRHFEVQGRSRLDLLEPELSRLDLLEQARLKVDLAITSVLLDAGAGSRWRYVEPGTGIEFQRSEGLAIASFHSFTAGLFSSQPDHPWQADAHGLTQLTANQLAQAFQVNNDNPLLGLEGRVALLQKLGHTLRQWPQFFGSDLPRPGHLVDYWLQIAFQSQLSATTVLQTILLGLGPIWPGRVELAGTNLGDVWPHPQLPDTGSGSNLVPFHKLSQWLTYSLLEPLQDLGLTITDLDQLTGLAEYRNGGLFVDMGVLSLKNSADFEVAHPPNSSLIVEWRALTLCLLDDLATHIRQSLNLDAETLPLVKILQGGTWTAGRQIAAERRSGGEPPIQLASDGTVF</sequence>
<dbReference type="PANTHER" id="PTHR31687">
    <property type="match status" value="1"/>
</dbReference>
<proteinExistence type="predicted"/>
<reference evidence="1 2" key="1">
    <citation type="submission" date="2022-04" db="EMBL/GenBank/DDBJ databases">
        <title>Positive selection, recombination, and allopatry shape intraspecific diversity of widespread and dominant cyanobacteria.</title>
        <authorList>
            <person name="Wei J."/>
            <person name="Shu W."/>
            <person name="Hu C."/>
        </authorList>
    </citation>
    <scope>NUCLEOTIDE SEQUENCE [LARGE SCALE GENOMIC DNA]</scope>
    <source>
        <strain evidence="1 2">DQ-A4</strain>
    </source>
</reference>
<comment type="caution">
    <text evidence="1">The sequence shown here is derived from an EMBL/GenBank/DDBJ whole genome shotgun (WGS) entry which is preliminary data.</text>
</comment>
<dbReference type="Pfam" id="PF07958">
    <property type="entry name" value="DUF1688"/>
    <property type="match status" value="1"/>
</dbReference>
<dbReference type="InterPro" id="IPR012469">
    <property type="entry name" value="DUF1688"/>
</dbReference>
<dbReference type="Proteomes" id="UP001482513">
    <property type="component" value="Unassembled WGS sequence"/>
</dbReference>
<protein>
    <submittedName>
        <fullName evidence="1">URC4/urg3 family protein</fullName>
    </submittedName>
</protein>
<name>A0ABV0K1E4_9CYAN</name>
<dbReference type="RefSeq" id="WP_190696381.1">
    <property type="nucleotide sequence ID" value="NZ_JAMPKX010000002.1"/>
</dbReference>
<dbReference type="EMBL" id="JAMPKX010000002">
    <property type="protein sequence ID" value="MEP0946603.1"/>
    <property type="molecule type" value="Genomic_DNA"/>
</dbReference>
<organism evidence="1 2">
    <name type="scientific">Leptolyngbya subtilissima DQ-A4</name>
    <dbReference type="NCBI Taxonomy" id="2933933"/>
    <lineage>
        <taxon>Bacteria</taxon>
        <taxon>Bacillati</taxon>
        <taxon>Cyanobacteriota</taxon>
        <taxon>Cyanophyceae</taxon>
        <taxon>Leptolyngbyales</taxon>
        <taxon>Leptolyngbyaceae</taxon>
        <taxon>Leptolyngbya group</taxon>
        <taxon>Leptolyngbya</taxon>
    </lineage>
</organism>